<protein>
    <recommendedName>
        <fullName evidence="4">Phosphoglycerate mutase</fullName>
    </recommendedName>
</protein>
<dbReference type="CDD" id="cd07067">
    <property type="entry name" value="HP_PGM_like"/>
    <property type="match status" value="1"/>
</dbReference>
<sequence>MGFINNVSPKPTAPSTAFNLLQRAEASDQIVLSVTPNNVFGYISGRLGASRACPAEDRCYFHPPPSSANGGVICCGKTTCQYHATCINSRDYFQSSKCVGGCEVDSFTLKCTNSDAPYCNTASWKGNTLNYWCNDLDITTAQSAALMYKEQKEPMKFTTANEEDISSIDAQMSRANTGGTVDPGPTQTSQSTATETNNDDGGSEIPVAVIVGGTVTGVVVLAAMGLGRPEDQQTENKAPWFPGQQPGAPYYYDPNSPQNNLGPSGQYIAELPPQQNAVHEADGQAVAAKPQEHGSLPSVPDLDSRPLWPPQRAGIMAAKWSFKAQPGVFVELTDIAHEYPGEKVTTQPNLGLISGQSYPSDDPDASDQRDWARLARYVRWLNENSSNNVAYKIVYLTRHGLGVHNKMHAQVGSEAWNTRVSFENGDGKETWFDAFLTEVGEQQAQDLKNFWTDLIKVQGAPLPQTFYTSPLARCLQTTDLVFSSLMAIQTPPLQPIVKELLRERITRHTCDYRRPRTWIAENYPTYQIEDGFEEEDQFTNRVEPETDEEHVVRKQRALEDIFNETPKECQFISLTVHSYAIRAIQGAVGAGVCRTREGTSIALLVRGERNVDTDGADGLDINDYTSADPEAVSSLRRFSM</sequence>
<feature type="compositionally biased region" description="Polar residues" evidence="1">
    <location>
        <begin position="174"/>
        <end position="196"/>
    </location>
</feature>
<dbReference type="PANTHER" id="PTHR48100:SF1">
    <property type="entry name" value="HISTIDINE PHOSPHATASE FAMILY PROTEIN-RELATED"/>
    <property type="match status" value="1"/>
</dbReference>
<feature type="region of interest" description="Disordered" evidence="1">
    <location>
        <begin position="347"/>
        <end position="366"/>
    </location>
</feature>
<dbReference type="Pfam" id="PF00300">
    <property type="entry name" value="His_Phos_1"/>
    <property type="match status" value="1"/>
</dbReference>
<reference evidence="2" key="1">
    <citation type="submission" date="2021-05" db="EMBL/GenBank/DDBJ databases">
        <authorList>
            <person name="Khan N."/>
        </authorList>
    </citation>
    <scope>NUCLEOTIDE SEQUENCE</scope>
</reference>
<dbReference type="PANTHER" id="PTHR48100">
    <property type="entry name" value="BROAD-SPECIFICITY PHOSPHATASE YOR283W-RELATED"/>
    <property type="match status" value="1"/>
</dbReference>
<name>A0A8J2ITE0_FUSEQ</name>
<feature type="compositionally biased region" description="Polar residues" evidence="1">
    <location>
        <begin position="347"/>
        <end position="359"/>
    </location>
</feature>
<evidence type="ECO:0008006" key="4">
    <source>
        <dbReference type="Google" id="ProtNLM"/>
    </source>
</evidence>
<dbReference type="SMART" id="SM00855">
    <property type="entry name" value="PGAM"/>
    <property type="match status" value="1"/>
</dbReference>
<comment type="caution">
    <text evidence="2">The sequence shown here is derived from an EMBL/GenBank/DDBJ whole genome shotgun (WGS) entry which is preliminary data.</text>
</comment>
<gene>
    <name evidence="2" type="ORF">FEQUK3_LOCUS5879</name>
</gene>
<dbReference type="Proteomes" id="UP000693738">
    <property type="component" value="Unassembled WGS sequence"/>
</dbReference>
<dbReference type="InterPro" id="IPR013078">
    <property type="entry name" value="His_Pase_superF_clade-1"/>
</dbReference>
<organism evidence="2 3">
    <name type="scientific">Fusarium equiseti</name>
    <name type="common">Fusarium scirpi</name>
    <dbReference type="NCBI Taxonomy" id="61235"/>
    <lineage>
        <taxon>Eukaryota</taxon>
        <taxon>Fungi</taxon>
        <taxon>Dikarya</taxon>
        <taxon>Ascomycota</taxon>
        <taxon>Pezizomycotina</taxon>
        <taxon>Sordariomycetes</taxon>
        <taxon>Hypocreomycetidae</taxon>
        <taxon>Hypocreales</taxon>
        <taxon>Nectriaceae</taxon>
        <taxon>Fusarium</taxon>
        <taxon>Fusarium incarnatum-equiseti species complex</taxon>
    </lineage>
</organism>
<evidence type="ECO:0000256" key="1">
    <source>
        <dbReference type="SAM" id="MobiDB-lite"/>
    </source>
</evidence>
<dbReference type="AlphaFoldDB" id="A0A8J2ITE0"/>
<proteinExistence type="predicted"/>
<accession>A0A8J2ITE0</accession>
<dbReference type="EMBL" id="CAJSTJ010000132">
    <property type="protein sequence ID" value="CAG7560164.1"/>
    <property type="molecule type" value="Genomic_DNA"/>
</dbReference>
<dbReference type="InterPro" id="IPR050275">
    <property type="entry name" value="PGM_Phosphatase"/>
</dbReference>
<dbReference type="GO" id="GO:0016791">
    <property type="term" value="F:phosphatase activity"/>
    <property type="evidence" value="ECO:0007669"/>
    <property type="project" value="TreeGrafter"/>
</dbReference>
<evidence type="ECO:0000313" key="2">
    <source>
        <dbReference type="EMBL" id="CAG7560164.1"/>
    </source>
</evidence>
<evidence type="ECO:0000313" key="3">
    <source>
        <dbReference type="Proteomes" id="UP000693738"/>
    </source>
</evidence>
<dbReference type="GO" id="GO:0005737">
    <property type="term" value="C:cytoplasm"/>
    <property type="evidence" value="ECO:0007669"/>
    <property type="project" value="TreeGrafter"/>
</dbReference>
<feature type="region of interest" description="Disordered" evidence="1">
    <location>
        <begin position="174"/>
        <end position="203"/>
    </location>
</feature>